<organism evidence="9 10">
    <name type="scientific">Actinia tenebrosa</name>
    <name type="common">Australian red waratah sea anemone</name>
    <dbReference type="NCBI Taxonomy" id="6105"/>
    <lineage>
        <taxon>Eukaryota</taxon>
        <taxon>Metazoa</taxon>
        <taxon>Cnidaria</taxon>
        <taxon>Anthozoa</taxon>
        <taxon>Hexacorallia</taxon>
        <taxon>Actiniaria</taxon>
        <taxon>Actiniidae</taxon>
        <taxon>Actinia</taxon>
    </lineage>
</organism>
<dbReference type="GeneID" id="116297278"/>
<dbReference type="PROSITE" id="PS50888">
    <property type="entry name" value="BHLH"/>
    <property type="match status" value="1"/>
</dbReference>
<dbReference type="GO" id="GO:0003677">
    <property type="term" value="F:DNA binding"/>
    <property type="evidence" value="ECO:0007669"/>
    <property type="project" value="UniProtKB-KW"/>
</dbReference>
<protein>
    <submittedName>
        <fullName evidence="10">Transcription factor HES-1-B-like</fullName>
    </submittedName>
</protein>
<dbReference type="PROSITE" id="PS51054">
    <property type="entry name" value="ORANGE"/>
    <property type="match status" value="1"/>
</dbReference>
<dbReference type="InterPro" id="IPR011598">
    <property type="entry name" value="bHLH_dom"/>
</dbReference>
<comment type="subcellular location">
    <subcellularLocation>
        <location evidence="1">Nucleus</location>
    </subcellularLocation>
</comment>
<evidence type="ECO:0000256" key="1">
    <source>
        <dbReference type="ARBA" id="ARBA00004123"/>
    </source>
</evidence>
<feature type="domain" description="BHLH" evidence="7">
    <location>
        <begin position="19"/>
        <end position="76"/>
    </location>
</feature>
<evidence type="ECO:0000313" key="9">
    <source>
        <dbReference type="Proteomes" id="UP000515163"/>
    </source>
</evidence>
<name>A0A6P8I1F7_ACTTE</name>
<evidence type="ECO:0000256" key="6">
    <source>
        <dbReference type="SAM" id="MobiDB-lite"/>
    </source>
</evidence>
<dbReference type="PANTHER" id="PTHR10985">
    <property type="entry name" value="BASIC HELIX-LOOP-HELIX TRANSCRIPTION FACTOR, HES-RELATED"/>
    <property type="match status" value="1"/>
</dbReference>
<evidence type="ECO:0000256" key="2">
    <source>
        <dbReference type="ARBA" id="ARBA00023015"/>
    </source>
</evidence>
<dbReference type="GO" id="GO:0046983">
    <property type="term" value="F:protein dimerization activity"/>
    <property type="evidence" value="ECO:0007669"/>
    <property type="project" value="InterPro"/>
</dbReference>
<sequence>MAVYTDITTEYCSKILSEKRKAKKPLMEKMRRARINDSLNELKTLVLESLNKDAARYSKMEKADILEMSVQYLKEMRQLEKTQNETSLAEYQAGFNYCAQEVTKKLSNVESPGSDNLRAGLMHHLASCCQGNMAKSPAPVHVPSASSTQGFPAKNQTIQPMTPMFLYPSPPPSPLYMSPPVSPTLSQGVLLTEKYLALNSIRNQKTTEDRKPSQEKSQKSSASTSQQFWRPWKL</sequence>
<dbReference type="RefSeq" id="XP_031561341.1">
    <property type="nucleotide sequence ID" value="XM_031705481.1"/>
</dbReference>
<dbReference type="InParanoid" id="A0A6P8I1F7"/>
<gene>
    <name evidence="10" type="primary">LOC116297278</name>
</gene>
<keyword evidence="9" id="KW-1185">Reference proteome</keyword>
<dbReference type="SUPFAM" id="SSF158457">
    <property type="entry name" value="Orange domain-like"/>
    <property type="match status" value="1"/>
</dbReference>
<dbReference type="Proteomes" id="UP000515163">
    <property type="component" value="Unplaced"/>
</dbReference>
<keyword evidence="3" id="KW-0238">DNA-binding</keyword>
<dbReference type="FunCoup" id="A0A6P8I1F7">
    <property type="interactions" value="1034"/>
</dbReference>
<keyword evidence="5" id="KW-0539">Nucleus</keyword>
<evidence type="ECO:0000256" key="3">
    <source>
        <dbReference type="ARBA" id="ARBA00023125"/>
    </source>
</evidence>
<dbReference type="Pfam" id="PF07527">
    <property type="entry name" value="Hairy_orange"/>
    <property type="match status" value="1"/>
</dbReference>
<dbReference type="AlphaFoldDB" id="A0A6P8I1F7"/>
<dbReference type="GO" id="GO:0005634">
    <property type="term" value="C:nucleus"/>
    <property type="evidence" value="ECO:0007669"/>
    <property type="project" value="UniProtKB-SubCell"/>
</dbReference>
<dbReference type="InterPro" id="IPR003650">
    <property type="entry name" value="Orange_dom"/>
</dbReference>
<dbReference type="SUPFAM" id="SSF47459">
    <property type="entry name" value="HLH, helix-loop-helix DNA-binding domain"/>
    <property type="match status" value="1"/>
</dbReference>
<evidence type="ECO:0000313" key="10">
    <source>
        <dbReference type="RefSeq" id="XP_031561341.1"/>
    </source>
</evidence>
<reference evidence="10" key="1">
    <citation type="submission" date="2025-08" db="UniProtKB">
        <authorList>
            <consortium name="RefSeq"/>
        </authorList>
    </citation>
    <scope>IDENTIFICATION</scope>
    <source>
        <tissue evidence="10">Tentacle</tissue>
    </source>
</reference>
<dbReference type="Pfam" id="PF00010">
    <property type="entry name" value="HLH"/>
    <property type="match status" value="1"/>
</dbReference>
<keyword evidence="4" id="KW-0804">Transcription</keyword>
<dbReference type="InterPro" id="IPR036638">
    <property type="entry name" value="HLH_DNA-bd_sf"/>
</dbReference>
<proteinExistence type="predicted"/>
<dbReference type="OrthoDB" id="6085656at2759"/>
<evidence type="ECO:0000256" key="5">
    <source>
        <dbReference type="ARBA" id="ARBA00023242"/>
    </source>
</evidence>
<dbReference type="FunFam" id="4.10.280.10:FF:000009">
    <property type="entry name" value="Transcription factor HES-1"/>
    <property type="match status" value="1"/>
</dbReference>
<feature type="domain" description="Orange" evidence="8">
    <location>
        <begin position="91"/>
        <end position="125"/>
    </location>
</feature>
<feature type="compositionally biased region" description="Basic and acidic residues" evidence="6">
    <location>
        <begin position="205"/>
        <end position="218"/>
    </location>
</feature>
<dbReference type="KEGG" id="aten:116297278"/>
<dbReference type="InterPro" id="IPR050370">
    <property type="entry name" value="HES_HEY"/>
</dbReference>
<feature type="region of interest" description="Disordered" evidence="6">
    <location>
        <begin position="201"/>
        <end position="234"/>
    </location>
</feature>
<dbReference type="Gene3D" id="6.10.250.980">
    <property type="match status" value="1"/>
</dbReference>
<dbReference type="Gene3D" id="4.10.280.10">
    <property type="entry name" value="Helix-loop-helix DNA-binding domain"/>
    <property type="match status" value="1"/>
</dbReference>
<dbReference type="CDD" id="cd11410">
    <property type="entry name" value="bHLH_O_HES"/>
    <property type="match status" value="1"/>
</dbReference>
<evidence type="ECO:0000259" key="7">
    <source>
        <dbReference type="PROSITE" id="PS50888"/>
    </source>
</evidence>
<evidence type="ECO:0000259" key="8">
    <source>
        <dbReference type="PROSITE" id="PS51054"/>
    </source>
</evidence>
<accession>A0A6P8I1F7</accession>
<keyword evidence="2" id="KW-0805">Transcription regulation</keyword>
<dbReference type="GO" id="GO:0006355">
    <property type="term" value="P:regulation of DNA-templated transcription"/>
    <property type="evidence" value="ECO:0007669"/>
    <property type="project" value="InterPro"/>
</dbReference>
<evidence type="ECO:0000256" key="4">
    <source>
        <dbReference type="ARBA" id="ARBA00023163"/>
    </source>
</evidence>
<dbReference type="SMART" id="SM00353">
    <property type="entry name" value="HLH"/>
    <property type="match status" value="1"/>
</dbReference>